<dbReference type="Gene3D" id="3.30.70.330">
    <property type="match status" value="1"/>
</dbReference>
<reference evidence="4 5" key="1">
    <citation type="journal article" date="2011" name="Proc. Natl. Acad. Sci. U.S.A.">
        <title>Evolutionary erosion of yeast sex chromosomes by mating-type switching accidents.</title>
        <authorList>
            <person name="Gordon J.L."/>
            <person name="Armisen D."/>
            <person name="Proux-Wera E."/>
            <person name="Oheigeartaigh S.S."/>
            <person name="Byrne K.P."/>
            <person name="Wolfe K.H."/>
        </authorList>
    </citation>
    <scope>NUCLEOTIDE SEQUENCE [LARGE SCALE GENOMIC DNA]</scope>
    <source>
        <strain evidence="5">ATCC 34711 / CBS 6284 / DSM 70876 / NBRC 10599 / NRRL Y-10934 / UCD 77-7</strain>
    </source>
</reference>
<evidence type="ECO:0000259" key="3">
    <source>
        <dbReference type="PROSITE" id="PS50102"/>
    </source>
</evidence>
<dbReference type="AlphaFoldDB" id="I2H3J0"/>
<keyword evidence="1" id="KW-0694">RNA-binding</keyword>
<dbReference type="Pfam" id="PF00076">
    <property type="entry name" value="RRM_1"/>
    <property type="match status" value="1"/>
</dbReference>
<name>I2H3J0_HENB6</name>
<feature type="domain" description="RRM" evidence="3">
    <location>
        <begin position="44"/>
        <end position="124"/>
    </location>
</feature>
<dbReference type="CDD" id="cd12246">
    <property type="entry name" value="RRM1_U1A_like"/>
    <property type="match status" value="1"/>
</dbReference>
<organism evidence="4 5">
    <name type="scientific">Henningerozyma blattae (strain ATCC 34711 / CBS 6284 / DSM 70876 / NBRC 10599 / NRRL Y-10934 / UCD 77-7)</name>
    <name type="common">Yeast</name>
    <name type="synonym">Tetrapisispora blattae</name>
    <dbReference type="NCBI Taxonomy" id="1071380"/>
    <lineage>
        <taxon>Eukaryota</taxon>
        <taxon>Fungi</taxon>
        <taxon>Dikarya</taxon>
        <taxon>Ascomycota</taxon>
        <taxon>Saccharomycotina</taxon>
        <taxon>Saccharomycetes</taxon>
        <taxon>Saccharomycetales</taxon>
        <taxon>Saccharomycetaceae</taxon>
        <taxon>Henningerozyma</taxon>
    </lineage>
</organism>
<dbReference type="SUPFAM" id="SSF54928">
    <property type="entry name" value="RNA-binding domain, RBD"/>
    <property type="match status" value="1"/>
</dbReference>
<dbReference type="SMART" id="SM00360">
    <property type="entry name" value="RRM"/>
    <property type="match status" value="1"/>
</dbReference>
<dbReference type="STRING" id="1071380.I2H3J0"/>
<accession>I2H3J0</accession>
<dbReference type="eggNOG" id="KOG4206">
    <property type="taxonomic scope" value="Eukaryota"/>
</dbReference>
<keyword evidence="5" id="KW-1185">Reference proteome</keyword>
<dbReference type="PROSITE" id="PS50102">
    <property type="entry name" value="RRM"/>
    <property type="match status" value="1"/>
</dbReference>
<dbReference type="EMBL" id="HE806319">
    <property type="protein sequence ID" value="CCH60942.1"/>
    <property type="molecule type" value="Genomic_DNA"/>
</dbReference>
<dbReference type="InterPro" id="IPR035979">
    <property type="entry name" value="RBD_domain_sf"/>
</dbReference>
<dbReference type="InterPro" id="IPR000504">
    <property type="entry name" value="RRM_dom"/>
</dbReference>
<protein>
    <recommendedName>
        <fullName evidence="3">RRM domain-containing protein</fullName>
    </recommendedName>
</protein>
<dbReference type="RefSeq" id="XP_004180461.1">
    <property type="nucleotide sequence ID" value="XM_004180413.1"/>
</dbReference>
<sequence>MVTKNKNPKSKRSTKKSKKASVIEKLVKDVATPESTSENLPTNETLYIRNIPEKLLPSQVRINLYLLLSTFGEIIYIKVGKPRSSLRGQAFVTFRTIDEAHVAKTALDQELFFGQSLHLEFSRQPSRIPDASS</sequence>
<proteinExistence type="predicted"/>
<evidence type="ECO:0000256" key="1">
    <source>
        <dbReference type="PROSITE-ProRule" id="PRU00176"/>
    </source>
</evidence>
<dbReference type="GeneID" id="14495978"/>
<dbReference type="HOGENOM" id="CLU_041869_3_1_1"/>
<dbReference type="Proteomes" id="UP000002866">
    <property type="component" value="Chromosome 4"/>
</dbReference>
<dbReference type="GO" id="GO:0003723">
    <property type="term" value="F:RNA binding"/>
    <property type="evidence" value="ECO:0007669"/>
    <property type="project" value="UniProtKB-UniRule"/>
</dbReference>
<evidence type="ECO:0000256" key="2">
    <source>
        <dbReference type="SAM" id="MobiDB-lite"/>
    </source>
</evidence>
<dbReference type="OMA" id="LFQDLNC"/>
<dbReference type="OrthoDB" id="277802at2759"/>
<feature type="region of interest" description="Disordered" evidence="2">
    <location>
        <begin position="1"/>
        <end position="20"/>
    </location>
</feature>
<evidence type="ECO:0000313" key="5">
    <source>
        <dbReference type="Proteomes" id="UP000002866"/>
    </source>
</evidence>
<dbReference type="KEGG" id="tbl:TBLA_0D04460"/>
<feature type="compositionally biased region" description="Basic residues" evidence="2">
    <location>
        <begin position="1"/>
        <end position="19"/>
    </location>
</feature>
<dbReference type="InterPro" id="IPR012677">
    <property type="entry name" value="Nucleotide-bd_a/b_plait_sf"/>
</dbReference>
<gene>
    <name evidence="4" type="primary">TBLA0D04460</name>
    <name evidence="4" type="ORF">TBLA_0D04460</name>
</gene>
<evidence type="ECO:0000313" key="4">
    <source>
        <dbReference type="EMBL" id="CCH60942.1"/>
    </source>
</evidence>
<dbReference type="InParanoid" id="I2H3J0"/>
<dbReference type="FunCoup" id="I2H3J0">
    <property type="interactions" value="185"/>
</dbReference>